<name>A0ACB7RVZ8_HYAAI</name>
<comment type="caution">
    <text evidence="1">The sequence shown here is derived from an EMBL/GenBank/DDBJ whole genome shotgun (WGS) entry which is preliminary data.</text>
</comment>
<evidence type="ECO:0000313" key="1">
    <source>
        <dbReference type="EMBL" id="KAH6925976.1"/>
    </source>
</evidence>
<dbReference type="EMBL" id="CM023487">
    <property type="protein sequence ID" value="KAH6925976.1"/>
    <property type="molecule type" value="Genomic_DNA"/>
</dbReference>
<gene>
    <name evidence="1" type="ORF">HPB50_012879</name>
</gene>
<reference evidence="1" key="1">
    <citation type="submission" date="2020-05" db="EMBL/GenBank/DDBJ databases">
        <title>Large-scale comparative analyses of tick genomes elucidate their genetic diversity and vector capacities.</title>
        <authorList>
            <person name="Jia N."/>
            <person name="Wang J."/>
            <person name="Shi W."/>
            <person name="Du L."/>
            <person name="Sun Y."/>
            <person name="Zhan W."/>
            <person name="Jiang J."/>
            <person name="Wang Q."/>
            <person name="Zhang B."/>
            <person name="Ji P."/>
            <person name="Sakyi L.B."/>
            <person name="Cui X."/>
            <person name="Yuan T."/>
            <person name="Jiang B."/>
            <person name="Yang W."/>
            <person name="Lam T.T.-Y."/>
            <person name="Chang Q."/>
            <person name="Ding S."/>
            <person name="Wang X."/>
            <person name="Zhu J."/>
            <person name="Ruan X."/>
            <person name="Zhao L."/>
            <person name="Wei J."/>
            <person name="Que T."/>
            <person name="Du C."/>
            <person name="Cheng J."/>
            <person name="Dai P."/>
            <person name="Han X."/>
            <person name="Huang E."/>
            <person name="Gao Y."/>
            <person name="Liu J."/>
            <person name="Shao H."/>
            <person name="Ye R."/>
            <person name="Li L."/>
            <person name="Wei W."/>
            <person name="Wang X."/>
            <person name="Wang C."/>
            <person name="Yang T."/>
            <person name="Huo Q."/>
            <person name="Li W."/>
            <person name="Guo W."/>
            <person name="Chen H."/>
            <person name="Zhou L."/>
            <person name="Ni X."/>
            <person name="Tian J."/>
            <person name="Zhou Y."/>
            <person name="Sheng Y."/>
            <person name="Liu T."/>
            <person name="Pan Y."/>
            <person name="Xia L."/>
            <person name="Li J."/>
            <person name="Zhao F."/>
            <person name="Cao W."/>
        </authorList>
    </citation>
    <scope>NUCLEOTIDE SEQUENCE</scope>
    <source>
        <strain evidence="1">Hyas-2018</strain>
    </source>
</reference>
<evidence type="ECO:0000313" key="2">
    <source>
        <dbReference type="Proteomes" id="UP000821845"/>
    </source>
</evidence>
<organism evidence="1 2">
    <name type="scientific">Hyalomma asiaticum</name>
    <name type="common">Tick</name>
    <dbReference type="NCBI Taxonomy" id="266040"/>
    <lineage>
        <taxon>Eukaryota</taxon>
        <taxon>Metazoa</taxon>
        <taxon>Ecdysozoa</taxon>
        <taxon>Arthropoda</taxon>
        <taxon>Chelicerata</taxon>
        <taxon>Arachnida</taxon>
        <taxon>Acari</taxon>
        <taxon>Parasitiformes</taxon>
        <taxon>Ixodida</taxon>
        <taxon>Ixodoidea</taxon>
        <taxon>Ixodidae</taxon>
        <taxon>Hyalomminae</taxon>
        <taxon>Hyalomma</taxon>
    </lineage>
</organism>
<accession>A0ACB7RVZ8</accession>
<protein>
    <submittedName>
        <fullName evidence="1">Uncharacterized protein</fullName>
    </submittedName>
</protein>
<keyword evidence="2" id="KW-1185">Reference proteome</keyword>
<proteinExistence type="predicted"/>
<sequence length="1259" mass="139555">MFSQGQPNVVSAPHRSAGSTSESAEGHCTAAQQPPLMTPASKGSSGVSSGALVETDGSKARADTQKVVLKNSEGTLSVVSSTRSTPSVNSPLSRTASNSSNKCASPTGHTVTSGQRNESVVGSHLPASLTACGELCMRKPSSVACSSTLPAPRNVTNSGALVTRDKIGTPVVLDNSTALPSSTLTVSSKPGTVCRDKEMALPHSNLRASVLRSGSVPSSTDGLPLHSVSEKQLCVPAASSPDTTASSDVQLVMCECKFGPVDQGTLERHIMTAHVKPFSHSCELCDRKFPTRKELRDHVTCHIHTYKAAEPERPRDIPQGSESVSLTPECDSLSGENDRDLPRSSFNAGEDDRAREKQPLDDDAAGKGYQWLLRPDLVGSDCLLAFFKCTVGQCRFTANQASDFSNHLASHRLKELGDLVCIYCGEKFDAISILVQHMEGAHRHMVFQCGHCLYRSVLPIHVQLHHKWSHTGQELLLFACRNPVRRAALSDVPTQRVSLTHYWCSAPNCNFKSFNPDVFEWHLSSSHPKAREYTCSICDTSAGSPRELVQHHCVDHGMDVVQCGICHHSEPTCERMLRHLSDHHPDSPLGLICRTNQLVDEFEKCVQSFQGLGEQPTVGARSALEPAKLAICAAAAPLAVSPVRQPSARTPAVKTCPFCTHRVVTLAELANHCVAAHQINLRISETLELMLKKHCASMSKERCLTCPFCNTTFPSKDALQEHMYYEFHYMPIQCEACSYATSNRTHLKEHFSSSHPEKYPAFTICENEDFESWVTNFVSQQEARRIVIEKPYQCVHCPVRFHSTEELRLHLYTHLKYYPYHCCICDECFVSQKEVEEHQRKTHNIAGQYSTKEVRFETKEMKIDNFIEAATEKLQELLGSSTSQQCLWKECSYESPVQSSRVVHMKVHIRQRSTCTRCQFSSYSADVIAWHSKEQHSPVSSSTENPSCSEVQPVPKSNSRLFACGLCSYRGPNTMSIRQHSKVAHPGKAVKLVVPKRKDLLSPAVKTIEAPGRPKDEDCEERMFVSLKRRKKDATCITRWSLKKEKCLCDQCDFKASAEHLLQIHKSNFHGDGQSLDVSTDDVANALSNALALATRRYSTPASTISHRSSQPACQLNTSAPNSPQSNYAYDCRKCSLQFQSRTSFFNHMVRKHCTYAVCDTCGTGLMNNAQAINHCKKHMPVRSTFTALRSRHLASSPPKKLSSSIPRTERLLASDGELYVVAPWAPDDRVPLREFSLKHNLDVHVLVRDFAKFLDHNF</sequence>
<dbReference type="Proteomes" id="UP000821845">
    <property type="component" value="Chromosome 7"/>
</dbReference>